<dbReference type="EMBL" id="REGN01006503">
    <property type="protein sequence ID" value="RNA09252.1"/>
    <property type="molecule type" value="Genomic_DNA"/>
</dbReference>
<proteinExistence type="predicted"/>
<dbReference type="OrthoDB" id="10223864at2759"/>
<evidence type="ECO:0008006" key="3">
    <source>
        <dbReference type="Google" id="ProtNLM"/>
    </source>
</evidence>
<gene>
    <name evidence="1" type="ORF">BpHYR1_022545</name>
</gene>
<reference evidence="1 2" key="1">
    <citation type="journal article" date="2018" name="Sci. Rep.">
        <title>Genomic signatures of local adaptation to the degree of environmental predictability in rotifers.</title>
        <authorList>
            <person name="Franch-Gras L."/>
            <person name="Hahn C."/>
            <person name="Garcia-Roger E.M."/>
            <person name="Carmona M.J."/>
            <person name="Serra M."/>
            <person name="Gomez A."/>
        </authorList>
    </citation>
    <scope>NUCLEOTIDE SEQUENCE [LARGE SCALE GENOMIC DNA]</scope>
    <source>
        <strain evidence="1">HYR1</strain>
    </source>
</reference>
<dbReference type="Proteomes" id="UP000276133">
    <property type="component" value="Unassembled WGS sequence"/>
</dbReference>
<evidence type="ECO:0000313" key="2">
    <source>
        <dbReference type="Proteomes" id="UP000276133"/>
    </source>
</evidence>
<name>A0A3M7QDH6_BRAPC</name>
<organism evidence="1 2">
    <name type="scientific">Brachionus plicatilis</name>
    <name type="common">Marine rotifer</name>
    <name type="synonym">Brachionus muelleri</name>
    <dbReference type="NCBI Taxonomy" id="10195"/>
    <lineage>
        <taxon>Eukaryota</taxon>
        <taxon>Metazoa</taxon>
        <taxon>Spiralia</taxon>
        <taxon>Gnathifera</taxon>
        <taxon>Rotifera</taxon>
        <taxon>Eurotatoria</taxon>
        <taxon>Monogononta</taxon>
        <taxon>Pseudotrocha</taxon>
        <taxon>Ploima</taxon>
        <taxon>Brachionidae</taxon>
        <taxon>Brachionus</taxon>
    </lineage>
</organism>
<sequence>MQCDYCNEKKDAIGLLSLPCGYLVCSHHIKSAEDNFKCFVCDEHMINRQLCLEMAGNRKKMEKMSFVEKEKDILNICDQIDQFKLDPKSFLEKFSDDIKNKIDLKREVLKTNFNKLVDNYYESLLNDVKEKQLNIFDSIQVDLEEINTKEIREKLNLDSKNNLTDYQLRIKSLVDLRSSYLGEHLKKFQNFQNIEFFDGEEEPEIRMPKFFGTIDFKDSNDIFKSNSIPFTYSKSLSNEFELIAQVGLQYNLELSTDNDEIIIIDSEYHIIILQN</sequence>
<keyword evidence="2" id="KW-1185">Reference proteome</keyword>
<evidence type="ECO:0000313" key="1">
    <source>
        <dbReference type="EMBL" id="RNA09252.1"/>
    </source>
</evidence>
<protein>
    <recommendedName>
        <fullName evidence="3">RING-type domain-containing protein</fullName>
    </recommendedName>
</protein>
<dbReference type="AlphaFoldDB" id="A0A3M7QDH6"/>
<accession>A0A3M7QDH6</accession>
<comment type="caution">
    <text evidence="1">The sequence shown here is derived from an EMBL/GenBank/DDBJ whole genome shotgun (WGS) entry which is preliminary data.</text>
</comment>